<name>J3LAF4_ORYBR</name>
<evidence type="ECO:0000313" key="1">
    <source>
        <dbReference type="EnsemblPlants" id="OB02G16210.1"/>
    </source>
</evidence>
<protein>
    <submittedName>
        <fullName evidence="1">Uncharacterized protein</fullName>
    </submittedName>
</protein>
<accession>J3LAF4</accession>
<dbReference type="Gramene" id="OB02G16210.1">
    <property type="protein sequence ID" value="OB02G16210.1"/>
    <property type="gene ID" value="OB02G16210"/>
</dbReference>
<reference evidence="1" key="1">
    <citation type="submission" date="2013-04" db="UniProtKB">
        <authorList>
            <consortium name="EnsemblPlants"/>
        </authorList>
    </citation>
    <scope>IDENTIFICATION</scope>
</reference>
<sequence length="65" mass="7663">MPNEPFIVNRCCICFLPVMVPGPCDMFERFYNHLSTCQQLQFVRIIELLKIKEKDLYKSGESFMA</sequence>
<evidence type="ECO:0000313" key="2">
    <source>
        <dbReference type="Proteomes" id="UP000006038"/>
    </source>
</evidence>
<dbReference type="HOGENOM" id="CLU_2853320_0_0_1"/>
<keyword evidence="2" id="KW-1185">Reference proteome</keyword>
<dbReference type="AlphaFoldDB" id="J3LAF4"/>
<proteinExistence type="predicted"/>
<organism evidence="1">
    <name type="scientific">Oryza brachyantha</name>
    <name type="common">malo sina</name>
    <dbReference type="NCBI Taxonomy" id="4533"/>
    <lineage>
        <taxon>Eukaryota</taxon>
        <taxon>Viridiplantae</taxon>
        <taxon>Streptophyta</taxon>
        <taxon>Embryophyta</taxon>
        <taxon>Tracheophyta</taxon>
        <taxon>Spermatophyta</taxon>
        <taxon>Magnoliopsida</taxon>
        <taxon>Liliopsida</taxon>
        <taxon>Poales</taxon>
        <taxon>Poaceae</taxon>
        <taxon>BOP clade</taxon>
        <taxon>Oryzoideae</taxon>
        <taxon>Oryzeae</taxon>
        <taxon>Oryzinae</taxon>
        <taxon>Oryza</taxon>
    </lineage>
</organism>
<dbReference type="Proteomes" id="UP000006038">
    <property type="component" value="Unassembled WGS sequence"/>
</dbReference>
<dbReference type="EnsemblPlants" id="OB02G16210.1">
    <property type="protein sequence ID" value="OB02G16210.1"/>
    <property type="gene ID" value="OB02G16210"/>
</dbReference>